<dbReference type="RefSeq" id="WP_189602994.1">
    <property type="nucleotide sequence ID" value="NZ_BMXB01000001.1"/>
</dbReference>
<proteinExistence type="predicted"/>
<organism evidence="2 3">
    <name type="scientific">Salinimicrobium marinum</name>
    <dbReference type="NCBI Taxonomy" id="680283"/>
    <lineage>
        <taxon>Bacteria</taxon>
        <taxon>Pseudomonadati</taxon>
        <taxon>Bacteroidota</taxon>
        <taxon>Flavobacteriia</taxon>
        <taxon>Flavobacteriales</taxon>
        <taxon>Flavobacteriaceae</taxon>
        <taxon>Salinimicrobium</taxon>
    </lineage>
</organism>
<reference evidence="2" key="1">
    <citation type="journal article" date="2014" name="Int. J. Syst. Evol. Microbiol.">
        <title>Complete genome sequence of Corynebacterium casei LMG S-19264T (=DSM 44701T), isolated from a smear-ripened cheese.</title>
        <authorList>
            <consortium name="US DOE Joint Genome Institute (JGI-PGF)"/>
            <person name="Walter F."/>
            <person name="Albersmeier A."/>
            <person name="Kalinowski J."/>
            <person name="Ruckert C."/>
        </authorList>
    </citation>
    <scope>NUCLEOTIDE SEQUENCE</scope>
    <source>
        <strain evidence="2">KCTC 12719</strain>
    </source>
</reference>
<accession>A0A918S8I2</accession>
<dbReference type="Proteomes" id="UP000610456">
    <property type="component" value="Unassembled WGS sequence"/>
</dbReference>
<keyword evidence="3" id="KW-1185">Reference proteome</keyword>
<evidence type="ECO:0008006" key="4">
    <source>
        <dbReference type="Google" id="ProtNLM"/>
    </source>
</evidence>
<name>A0A918S8I2_9FLAO</name>
<evidence type="ECO:0000313" key="3">
    <source>
        <dbReference type="Proteomes" id="UP000610456"/>
    </source>
</evidence>
<dbReference type="EMBL" id="BMXB01000001">
    <property type="protein sequence ID" value="GHA26205.1"/>
    <property type="molecule type" value="Genomic_DNA"/>
</dbReference>
<feature type="signal peptide" evidence="1">
    <location>
        <begin position="1"/>
        <end position="19"/>
    </location>
</feature>
<dbReference type="AlphaFoldDB" id="A0A918S8I2"/>
<protein>
    <recommendedName>
        <fullName evidence="4">TonB protein C-terminal</fullName>
    </recommendedName>
</protein>
<comment type="caution">
    <text evidence="2">The sequence shown here is derived from an EMBL/GenBank/DDBJ whole genome shotgun (WGS) entry which is preliminary data.</text>
</comment>
<keyword evidence="1" id="KW-0732">Signal</keyword>
<sequence>MKRASLLLFLFLFPFLVQSQEKSAGSFIPIAAVDQPPVHKNCKTSEINCTIDAITGEILQKVHWNKTTPDDRKEPLLMNLKLIIDDEGKVAWATAVGASEEIRKECVEILRGLPQFTPGEHEGKAANVILDVPLKLNFGSMSISQVDSILPYEDLDSFAHYPECKNGSSRECTANKITTMVNRSFDLSDLNQGYHKTTLRFIINDTGKIGNVIAEGSNEDINKRGIKAVESLPDLIPAMKDGTGRNTTYLLPIVVSIP</sequence>
<evidence type="ECO:0000256" key="1">
    <source>
        <dbReference type="SAM" id="SignalP"/>
    </source>
</evidence>
<reference evidence="2" key="2">
    <citation type="submission" date="2020-09" db="EMBL/GenBank/DDBJ databases">
        <authorList>
            <person name="Sun Q."/>
            <person name="Kim S."/>
        </authorList>
    </citation>
    <scope>NUCLEOTIDE SEQUENCE</scope>
    <source>
        <strain evidence="2">KCTC 12719</strain>
    </source>
</reference>
<gene>
    <name evidence="2" type="ORF">GCM10007103_04430</name>
</gene>
<evidence type="ECO:0000313" key="2">
    <source>
        <dbReference type="EMBL" id="GHA26205.1"/>
    </source>
</evidence>
<feature type="chain" id="PRO_5037184650" description="TonB protein C-terminal" evidence="1">
    <location>
        <begin position="20"/>
        <end position="258"/>
    </location>
</feature>